<keyword evidence="5 6" id="KW-0472">Membrane</keyword>
<feature type="transmembrane region" description="Helical" evidence="6">
    <location>
        <begin position="7"/>
        <end position="38"/>
    </location>
</feature>
<dbReference type="Pfam" id="PF03772">
    <property type="entry name" value="Competence"/>
    <property type="match status" value="1"/>
</dbReference>
<dbReference type="SMART" id="SM00849">
    <property type="entry name" value="Lactamase_B"/>
    <property type="match status" value="1"/>
</dbReference>
<evidence type="ECO:0000256" key="2">
    <source>
        <dbReference type="ARBA" id="ARBA00022475"/>
    </source>
</evidence>
<organism evidence="8 9">
    <name type="scientific">Gottfriedia endophytica</name>
    <dbReference type="NCBI Taxonomy" id="2820819"/>
    <lineage>
        <taxon>Bacteria</taxon>
        <taxon>Bacillati</taxon>
        <taxon>Bacillota</taxon>
        <taxon>Bacilli</taxon>
        <taxon>Bacillales</taxon>
        <taxon>Bacillaceae</taxon>
        <taxon>Gottfriedia</taxon>
    </lineage>
</organism>
<feature type="transmembrane region" description="Helical" evidence="6">
    <location>
        <begin position="302"/>
        <end position="320"/>
    </location>
</feature>
<evidence type="ECO:0000256" key="5">
    <source>
        <dbReference type="ARBA" id="ARBA00023136"/>
    </source>
</evidence>
<gene>
    <name evidence="8" type="ORF">J5Y03_00960</name>
</gene>
<dbReference type="Pfam" id="PF00753">
    <property type="entry name" value="Lactamase_B"/>
    <property type="match status" value="1"/>
</dbReference>
<dbReference type="InterPro" id="IPR001279">
    <property type="entry name" value="Metallo-B-lactamas"/>
</dbReference>
<dbReference type="Proteomes" id="UP000682134">
    <property type="component" value="Unassembled WGS sequence"/>
</dbReference>
<dbReference type="GO" id="GO:0005886">
    <property type="term" value="C:plasma membrane"/>
    <property type="evidence" value="ECO:0007669"/>
    <property type="project" value="UniProtKB-SubCell"/>
</dbReference>
<accession>A0A940NRU9</accession>
<dbReference type="Gene3D" id="3.60.15.10">
    <property type="entry name" value="Ribonuclease Z/Hydroxyacylglutathione hydrolase-like"/>
    <property type="match status" value="1"/>
</dbReference>
<evidence type="ECO:0000313" key="8">
    <source>
        <dbReference type="EMBL" id="MBP0723748.1"/>
    </source>
</evidence>
<proteinExistence type="predicted"/>
<evidence type="ECO:0000256" key="6">
    <source>
        <dbReference type="SAM" id="Phobius"/>
    </source>
</evidence>
<feature type="transmembrane region" description="Helical" evidence="6">
    <location>
        <begin position="382"/>
        <end position="412"/>
    </location>
</feature>
<comment type="caution">
    <text evidence="8">The sequence shown here is derived from an EMBL/GenBank/DDBJ whole genome shotgun (WGS) entry which is preliminary data.</text>
</comment>
<dbReference type="InterPro" id="IPR025405">
    <property type="entry name" value="DUF4131"/>
</dbReference>
<dbReference type="InterPro" id="IPR004477">
    <property type="entry name" value="ComEC_N"/>
</dbReference>
<keyword evidence="2" id="KW-1003">Cell membrane</keyword>
<comment type="subcellular location">
    <subcellularLocation>
        <location evidence="1">Cell membrane</location>
        <topology evidence="1">Multi-pass membrane protein</topology>
    </subcellularLocation>
</comment>
<feature type="transmembrane region" description="Helical" evidence="6">
    <location>
        <begin position="450"/>
        <end position="467"/>
    </location>
</feature>
<keyword evidence="9" id="KW-1185">Reference proteome</keyword>
<dbReference type="InterPro" id="IPR035681">
    <property type="entry name" value="ComA-like_MBL"/>
</dbReference>
<evidence type="ECO:0000259" key="7">
    <source>
        <dbReference type="SMART" id="SM00849"/>
    </source>
</evidence>
<dbReference type="NCBIfam" id="TIGR00361">
    <property type="entry name" value="ComEC_Rec2"/>
    <property type="match status" value="1"/>
</dbReference>
<dbReference type="RefSeq" id="WP_209401448.1">
    <property type="nucleotide sequence ID" value="NZ_JAGIYQ010000001.1"/>
</dbReference>
<dbReference type="EMBL" id="JAGIYQ010000001">
    <property type="protein sequence ID" value="MBP0723748.1"/>
    <property type="molecule type" value="Genomic_DNA"/>
</dbReference>
<reference evidence="8" key="1">
    <citation type="submission" date="2021-04" db="EMBL/GenBank/DDBJ databases">
        <title>Genome seq and assembly of Bacillus sp.</title>
        <authorList>
            <person name="Chhetri G."/>
        </authorList>
    </citation>
    <scope>NUCLEOTIDE SEQUENCE</scope>
    <source>
        <strain evidence="8">RG28</strain>
    </source>
</reference>
<dbReference type="PANTHER" id="PTHR30619:SF1">
    <property type="entry name" value="RECOMBINATION PROTEIN 2"/>
    <property type="match status" value="1"/>
</dbReference>
<dbReference type="AlphaFoldDB" id="A0A940NRU9"/>
<dbReference type="PANTHER" id="PTHR30619">
    <property type="entry name" value="DNA INTERNALIZATION/COMPETENCE PROTEIN COMEC/REC2"/>
    <property type="match status" value="1"/>
</dbReference>
<dbReference type="Pfam" id="PF13567">
    <property type="entry name" value="DUF4131"/>
    <property type="match status" value="1"/>
</dbReference>
<dbReference type="SUPFAM" id="SSF56281">
    <property type="entry name" value="Metallo-hydrolase/oxidoreductase"/>
    <property type="match status" value="1"/>
</dbReference>
<evidence type="ECO:0000313" key="9">
    <source>
        <dbReference type="Proteomes" id="UP000682134"/>
    </source>
</evidence>
<evidence type="ECO:0000256" key="3">
    <source>
        <dbReference type="ARBA" id="ARBA00022692"/>
    </source>
</evidence>
<feature type="transmembrane region" description="Helical" evidence="6">
    <location>
        <begin position="44"/>
        <end position="62"/>
    </location>
</feature>
<dbReference type="GO" id="GO:0030420">
    <property type="term" value="P:establishment of competence for transformation"/>
    <property type="evidence" value="ECO:0007669"/>
    <property type="project" value="InterPro"/>
</dbReference>
<dbReference type="InterPro" id="IPR004797">
    <property type="entry name" value="Competence_ComEC/Rec2"/>
</dbReference>
<evidence type="ECO:0000256" key="4">
    <source>
        <dbReference type="ARBA" id="ARBA00022989"/>
    </source>
</evidence>
<dbReference type="InterPro" id="IPR036866">
    <property type="entry name" value="RibonucZ/Hydroxyglut_hydro"/>
</dbReference>
<dbReference type="InterPro" id="IPR052159">
    <property type="entry name" value="Competence_DNA_uptake"/>
</dbReference>
<keyword evidence="3 6" id="KW-0812">Transmembrane</keyword>
<sequence>MDVYLVYILLFQIGGILLYTKQMILFGLFIIFVLYYLFKNGHKKLIVICLSSLLISISICYLQDFIDKKFSVKPSNISKGQIISSPLIDGNKISFIFKINHKSVMVFSYADKKSELEFFQNRHVGDICLLSGDINHPEQASNPYLFDYEQYLKDKHIYWIYQIKSTSLQNCMKGKLTLVQSVWYGREFLTEYVENHFGERTQGYINALLFGDRSKMSQETESYYQLVGIVHLLAISGSHINLISVLIYFLCIRVGMTKETSLLINILFLLVYLFLAGASASVVRAVIVGVIVCTIKLIKKNSSFFSILCITCIFMLMIHPNYLFDIGFQFSYLTSAALVLTFNKNNTGNNPLKEMLKGSIVSQIVSLPILLCNFHEFSPYSILLNLLFIPFISLVIMPLCIACFLLSFISSYLSTIIEKVLEQLIIFSEYLLKICMKLPFIKLIFIHPPYWLVLIYILCIIYLFDAIQQKNQKQLKKASVLFCAVLSMHYFSPYINPFGKVMFIDVGQGDSILIKLPFNRGNYLIDTGGKMSLKDEAWKKRKNSFSTGKDIVIPMLKGEGISSLDKLIFTHGDFDHIGGGIDLLKGFKVKTLCVGDKLQYKPVERDMIQFAMQNGITVSKLHEGLGWENKSGEFHVLSPQSHYQGEENHGSVVVYAIIGGHSWLFTGDFEQLGEKQLIQRYPNLSIDYLKVGHHGSESSSSLEFLKKINPKIGIISVGKKNRYGHPKPVILNRYASMDIPILRTDQQGAIIFRFFGRHGTFYTFKTYRKS</sequence>
<keyword evidence="4 6" id="KW-1133">Transmembrane helix</keyword>
<name>A0A940NRU9_9BACI</name>
<feature type="transmembrane region" description="Helical" evidence="6">
    <location>
        <begin position="262"/>
        <end position="295"/>
    </location>
</feature>
<protein>
    <submittedName>
        <fullName evidence="8">DNA internalization-related competence protein ComEC/Rec2</fullName>
    </submittedName>
</protein>
<dbReference type="NCBIfam" id="TIGR00360">
    <property type="entry name" value="ComEC_N-term"/>
    <property type="match status" value="1"/>
</dbReference>
<evidence type="ECO:0000256" key="1">
    <source>
        <dbReference type="ARBA" id="ARBA00004651"/>
    </source>
</evidence>
<dbReference type="CDD" id="cd07731">
    <property type="entry name" value="ComA-like_MBL-fold"/>
    <property type="match status" value="1"/>
</dbReference>
<feature type="domain" description="Metallo-beta-lactamase" evidence="7">
    <location>
        <begin position="508"/>
        <end position="719"/>
    </location>
</feature>
<feature type="transmembrane region" description="Helical" evidence="6">
    <location>
        <begin position="223"/>
        <end position="250"/>
    </location>
</feature>